<dbReference type="SMART" id="SM00657">
    <property type="entry name" value="RPOL4c"/>
    <property type="match status" value="1"/>
</dbReference>
<name>A0A7J7D6T2_TRIWF</name>
<keyword evidence="10" id="KW-1185">Reference proteome</keyword>
<dbReference type="GO" id="GO:0000166">
    <property type="term" value="F:nucleotide binding"/>
    <property type="evidence" value="ECO:0007669"/>
    <property type="project" value="InterPro"/>
</dbReference>
<dbReference type="OrthoDB" id="1746530at2759"/>
<protein>
    <recommendedName>
        <fullName evidence="3">DNA-directed RNA polymerase III subunit RPC9</fullName>
    </recommendedName>
</protein>
<dbReference type="EMBL" id="JAAARO010000009">
    <property type="protein sequence ID" value="KAF5742003.1"/>
    <property type="molecule type" value="Genomic_DNA"/>
</dbReference>
<dbReference type="InParanoid" id="A0A7J7D6T2"/>
<dbReference type="PANTHER" id="PTHR15561:SF0">
    <property type="entry name" value="DNA-DIRECTED RNA POLYMERASE III SUBUNIT RPC9"/>
    <property type="match status" value="1"/>
</dbReference>
<reference evidence="9 10" key="1">
    <citation type="journal article" date="2020" name="Nat. Commun.">
        <title>Genome of Tripterygium wilfordii and identification of cytochrome P450 involved in triptolide biosynthesis.</title>
        <authorList>
            <person name="Tu L."/>
            <person name="Su P."/>
            <person name="Zhang Z."/>
            <person name="Gao L."/>
            <person name="Wang J."/>
            <person name="Hu T."/>
            <person name="Zhou J."/>
            <person name="Zhang Y."/>
            <person name="Zhao Y."/>
            <person name="Liu Y."/>
            <person name="Song Y."/>
            <person name="Tong Y."/>
            <person name="Lu Y."/>
            <person name="Yang J."/>
            <person name="Xu C."/>
            <person name="Jia M."/>
            <person name="Peters R.J."/>
            <person name="Huang L."/>
            <person name="Gao W."/>
        </authorList>
    </citation>
    <scope>NUCLEOTIDE SEQUENCE [LARGE SCALE GENOMIC DNA]</scope>
    <source>
        <strain evidence="10">cv. XIE 37</strain>
        <tissue evidence="9">Leaf</tissue>
    </source>
</reference>
<keyword evidence="4 9" id="KW-0240">DNA-directed RNA polymerase</keyword>
<keyword evidence="5" id="KW-0804">Transcription</keyword>
<evidence type="ECO:0000256" key="1">
    <source>
        <dbReference type="ARBA" id="ARBA00004123"/>
    </source>
</evidence>
<dbReference type="SUPFAM" id="SSF47819">
    <property type="entry name" value="HRDC-like"/>
    <property type="match status" value="1"/>
</dbReference>
<evidence type="ECO:0000256" key="7">
    <source>
        <dbReference type="SAM" id="MobiDB-lite"/>
    </source>
</evidence>
<comment type="similarity">
    <text evidence="2">Belongs to the eukaryotic RPC9 RNA polymerase subunit family.</text>
</comment>
<evidence type="ECO:0000259" key="8">
    <source>
        <dbReference type="SMART" id="SM00657"/>
    </source>
</evidence>
<dbReference type="PANTHER" id="PTHR15561">
    <property type="entry name" value="CALCITONIN GENE-RELATED PEPTIDE-RECEPTOR COMPONENT PROTEIN"/>
    <property type="match status" value="1"/>
</dbReference>
<evidence type="ECO:0000256" key="2">
    <source>
        <dbReference type="ARBA" id="ARBA00006898"/>
    </source>
</evidence>
<dbReference type="InterPro" id="IPR005574">
    <property type="entry name" value="Rpb4/RPC9"/>
</dbReference>
<dbReference type="Pfam" id="PF03874">
    <property type="entry name" value="RNA_pol_Rpb4"/>
    <property type="match status" value="1"/>
</dbReference>
<evidence type="ECO:0000256" key="6">
    <source>
        <dbReference type="ARBA" id="ARBA00023242"/>
    </source>
</evidence>
<comment type="caution">
    <text evidence="9">The sequence shown here is derived from an EMBL/GenBank/DDBJ whole genome shotgun (WGS) entry which is preliminary data.</text>
</comment>
<evidence type="ECO:0000256" key="4">
    <source>
        <dbReference type="ARBA" id="ARBA00022478"/>
    </source>
</evidence>
<gene>
    <name evidence="9" type="ORF">HS088_TW09G00042</name>
</gene>
<dbReference type="Proteomes" id="UP000593562">
    <property type="component" value="Unassembled WGS sequence"/>
</dbReference>
<dbReference type="AlphaFoldDB" id="A0A7J7D6T2"/>
<keyword evidence="6" id="KW-0539">Nucleus</keyword>
<dbReference type="FunCoup" id="A0A7J7D6T2">
    <property type="interactions" value="2590"/>
</dbReference>
<dbReference type="GO" id="GO:0005666">
    <property type="term" value="C:RNA polymerase III complex"/>
    <property type="evidence" value="ECO:0007669"/>
    <property type="project" value="InterPro"/>
</dbReference>
<feature type="region of interest" description="Disordered" evidence="7">
    <location>
        <begin position="116"/>
        <end position="160"/>
    </location>
</feature>
<evidence type="ECO:0000256" key="5">
    <source>
        <dbReference type="ARBA" id="ARBA00023163"/>
    </source>
</evidence>
<dbReference type="InterPro" id="IPR038324">
    <property type="entry name" value="Rpb4/RPC9_sf"/>
</dbReference>
<dbReference type="Gene3D" id="1.20.1250.40">
    <property type="match status" value="1"/>
</dbReference>
<organism evidence="9 10">
    <name type="scientific">Tripterygium wilfordii</name>
    <name type="common">Thunder God vine</name>
    <dbReference type="NCBI Taxonomy" id="458696"/>
    <lineage>
        <taxon>Eukaryota</taxon>
        <taxon>Viridiplantae</taxon>
        <taxon>Streptophyta</taxon>
        <taxon>Embryophyta</taxon>
        <taxon>Tracheophyta</taxon>
        <taxon>Spermatophyta</taxon>
        <taxon>Magnoliopsida</taxon>
        <taxon>eudicotyledons</taxon>
        <taxon>Gunneridae</taxon>
        <taxon>Pentapetalae</taxon>
        <taxon>rosids</taxon>
        <taxon>fabids</taxon>
        <taxon>Celastrales</taxon>
        <taxon>Celastraceae</taxon>
        <taxon>Tripterygium</taxon>
    </lineage>
</organism>
<evidence type="ECO:0000313" key="9">
    <source>
        <dbReference type="EMBL" id="KAF5742003.1"/>
    </source>
</evidence>
<evidence type="ECO:0000313" key="10">
    <source>
        <dbReference type="Proteomes" id="UP000593562"/>
    </source>
</evidence>
<feature type="compositionally biased region" description="Pro residues" evidence="7">
    <location>
        <begin position="117"/>
        <end position="126"/>
    </location>
</feature>
<evidence type="ECO:0000256" key="3">
    <source>
        <dbReference type="ARBA" id="ARBA00016672"/>
    </source>
</evidence>
<feature type="domain" description="RNA polymerase Rpb4/RPC9 core" evidence="8">
    <location>
        <begin position="1"/>
        <end position="120"/>
    </location>
</feature>
<dbReference type="InterPro" id="IPR038846">
    <property type="entry name" value="RPC9"/>
</dbReference>
<sequence length="160" mass="17904">MKILNANAGALTNFEVLDFLRSRGAVGDSTRLVPNTAPSELKVYDYLVESPACNQTREVINDFLEKCRPFNLAKAEVLNIMNTRPSDLVYIYPIVELCDDRLGDRIEELKQTILEVLPPPPVPPTPPEEEGTKEGEDTANDQNNGEDKDETAQRNQMELS</sequence>
<dbReference type="InterPro" id="IPR010997">
    <property type="entry name" value="HRDC-like_sf"/>
</dbReference>
<comment type="subcellular location">
    <subcellularLocation>
        <location evidence="1">Nucleus</location>
    </subcellularLocation>
</comment>
<dbReference type="GO" id="GO:0006384">
    <property type="term" value="P:transcription initiation at RNA polymerase III promoter"/>
    <property type="evidence" value="ECO:0007669"/>
    <property type="project" value="InterPro"/>
</dbReference>
<proteinExistence type="inferred from homology"/>
<dbReference type="InterPro" id="IPR006590">
    <property type="entry name" value="RNA_pol_Rpb4/RPC9_core"/>
</dbReference>
<accession>A0A7J7D6T2</accession>